<dbReference type="RefSeq" id="WP_272091179.1">
    <property type="nucleotide sequence ID" value="NZ_JAQNDL010000004.1"/>
</dbReference>
<gene>
    <name evidence="9" type="ORF">POL25_37465</name>
</gene>
<keyword evidence="4" id="KW-0677">Repeat</keyword>
<accession>A0ABT5EB32</accession>
<keyword evidence="3" id="KW-0430">Lectin</keyword>
<evidence type="ECO:0000256" key="3">
    <source>
        <dbReference type="ARBA" id="ARBA00022734"/>
    </source>
</evidence>
<dbReference type="SUPFAM" id="SSF56496">
    <property type="entry name" value="Fibrinogen C-terminal domain-like"/>
    <property type="match status" value="1"/>
</dbReference>
<protein>
    <submittedName>
        <fullName evidence="9">Fibrinogen-like YCDxxxxGGGW domain-containing protein</fullName>
    </submittedName>
</protein>
<dbReference type="PANTHER" id="PTHR16146">
    <property type="entry name" value="INTELECTIN"/>
    <property type="match status" value="1"/>
</dbReference>
<keyword evidence="2" id="KW-0732">Signal</keyword>
<feature type="compositionally biased region" description="Low complexity" evidence="7">
    <location>
        <begin position="30"/>
        <end position="47"/>
    </location>
</feature>
<dbReference type="NCBIfam" id="TIGR02232">
    <property type="entry name" value="myxo_disulf_rpt"/>
    <property type="match status" value="1"/>
</dbReference>
<evidence type="ECO:0000256" key="7">
    <source>
        <dbReference type="SAM" id="MobiDB-lite"/>
    </source>
</evidence>
<reference evidence="9 10" key="1">
    <citation type="submission" date="2022-11" db="EMBL/GenBank/DDBJ databases">
        <title>Minimal conservation of predation-associated metabolite biosynthetic gene clusters underscores biosynthetic potential of Myxococcota including descriptions for ten novel species: Archangium lansinium sp. nov., Myxococcus landrumus sp. nov., Nannocystis bai.</title>
        <authorList>
            <person name="Ahearne A."/>
            <person name="Stevens C."/>
            <person name="Dowd S."/>
        </authorList>
    </citation>
    <scope>NUCLEOTIDE SEQUENCE [LARGE SCALE GENOMIC DNA]</scope>
    <source>
        <strain evidence="9 10">BB15-2</strain>
    </source>
</reference>
<organism evidence="9 10">
    <name type="scientific">Nannocystis bainbridge</name>
    <dbReference type="NCBI Taxonomy" id="2995303"/>
    <lineage>
        <taxon>Bacteria</taxon>
        <taxon>Pseudomonadati</taxon>
        <taxon>Myxococcota</taxon>
        <taxon>Polyangia</taxon>
        <taxon>Nannocystales</taxon>
        <taxon>Nannocystaceae</taxon>
        <taxon>Nannocystis</taxon>
    </lineage>
</organism>
<evidence type="ECO:0000256" key="2">
    <source>
        <dbReference type="ARBA" id="ARBA00022729"/>
    </source>
</evidence>
<evidence type="ECO:0000256" key="1">
    <source>
        <dbReference type="ARBA" id="ARBA00022723"/>
    </source>
</evidence>
<keyword evidence="10" id="KW-1185">Reference proteome</keyword>
<dbReference type="Pfam" id="PF00147">
    <property type="entry name" value="Fibrinogen_C"/>
    <property type="match status" value="1"/>
</dbReference>
<feature type="compositionally biased region" description="Low complexity" evidence="7">
    <location>
        <begin position="83"/>
        <end position="100"/>
    </location>
</feature>
<keyword evidence="1" id="KW-0479">Metal-binding</keyword>
<dbReference type="PANTHER" id="PTHR16146:SF46">
    <property type="entry name" value="INTELECTIN-1A-RELATED"/>
    <property type="match status" value="1"/>
</dbReference>
<evidence type="ECO:0000313" key="10">
    <source>
        <dbReference type="Proteomes" id="UP001221686"/>
    </source>
</evidence>
<dbReference type="EMBL" id="JAQNDL010000004">
    <property type="protein sequence ID" value="MDC0722638.1"/>
    <property type="molecule type" value="Genomic_DNA"/>
</dbReference>
<evidence type="ECO:0000259" key="8">
    <source>
        <dbReference type="PROSITE" id="PS51406"/>
    </source>
</evidence>
<dbReference type="InterPro" id="IPR011936">
    <property type="entry name" value="Myxo_disulph_rpt"/>
</dbReference>
<feature type="domain" description="Fibrinogen C-terminal" evidence="8">
    <location>
        <begin position="124"/>
        <end position="187"/>
    </location>
</feature>
<dbReference type="NCBIfam" id="NF040941">
    <property type="entry name" value="GGGWT_bact"/>
    <property type="match status" value="1"/>
</dbReference>
<feature type="region of interest" description="Disordered" evidence="7">
    <location>
        <begin position="29"/>
        <end position="106"/>
    </location>
</feature>
<dbReference type="InterPro" id="IPR036056">
    <property type="entry name" value="Fibrinogen-like_C"/>
</dbReference>
<evidence type="ECO:0000313" key="9">
    <source>
        <dbReference type="EMBL" id="MDC0722638.1"/>
    </source>
</evidence>
<dbReference type="Gene3D" id="3.90.215.10">
    <property type="entry name" value="Gamma Fibrinogen, chain A, domain 1"/>
    <property type="match status" value="1"/>
</dbReference>
<keyword evidence="5" id="KW-0106">Calcium</keyword>
<proteinExistence type="predicted"/>
<sequence length="347" mass="36765">MRLGLVRGGALVAATCLSACLDRNPQFEEPTLATATDPGGATTTNGPLTTDVPPTPPGETTDAPGTTLGPVTTEQEDTEDTESPVTMTSTTTSGTTSDNSQCGNGTVEGPEECDDLNTDWADGCIDCMVPRSCADVRQLAPYAGSGAYVIDADGDGGYLAVPVYCDMNTTGGGWTVIERSPRQDPIGVALFTDSAVNPGQPDEPRFRLKKDMMELLVPQSAEMRIDCGGDDYLLAAATALFSGEGMPVCSIGKVLYKEAQLKGFALTDVELCTGFHGTQEGCFGAWHIDEFDQDKCALKVFPWSDMVPVTTPSTDAFAVDPSTYDEQNQPPIHDCHLPDAVRVVMLR</sequence>
<evidence type="ECO:0000256" key="5">
    <source>
        <dbReference type="ARBA" id="ARBA00022837"/>
    </source>
</evidence>
<dbReference type="InterPro" id="IPR002181">
    <property type="entry name" value="Fibrinogen_a/b/g_C_dom"/>
</dbReference>
<dbReference type="PROSITE" id="PS51406">
    <property type="entry name" value="FIBRINOGEN_C_2"/>
    <property type="match status" value="1"/>
</dbReference>
<comment type="caution">
    <text evidence="9">The sequence shown here is derived from an EMBL/GenBank/DDBJ whole genome shotgun (WGS) entry which is preliminary data.</text>
</comment>
<evidence type="ECO:0000256" key="4">
    <source>
        <dbReference type="ARBA" id="ARBA00022737"/>
    </source>
</evidence>
<name>A0ABT5EB32_9BACT</name>
<dbReference type="Proteomes" id="UP001221686">
    <property type="component" value="Unassembled WGS sequence"/>
</dbReference>
<evidence type="ECO:0000256" key="6">
    <source>
        <dbReference type="ARBA" id="ARBA00023157"/>
    </source>
</evidence>
<keyword evidence="6" id="KW-1015">Disulfide bond</keyword>
<dbReference type="InterPro" id="IPR014716">
    <property type="entry name" value="Fibrinogen_a/b/g_C_1"/>
</dbReference>